<evidence type="ECO:0000313" key="1">
    <source>
        <dbReference type="EMBL" id="GID78607.1"/>
    </source>
</evidence>
<sequence>MTYVDFFVDFAVSGQVAGVGLSSPLAAWPPALGDDYRDASWSAGDMVRQFGFVDAYFEDTTGEWLCRQILVKPDWTNSFAGNAPAVIAERYGEFPARVSFVEIADALAAAGAEVRLLPRVSKAQQDLYWIPAGNVLVSAVSAAQAGDFTGLEPGDIYSAETNTLLALPDGHGTRYR</sequence>
<dbReference type="EMBL" id="BOMI01000147">
    <property type="protein sequence ID" value="GID78607.1"/>
    <property type="molecule type" value="Genomic_DNA"/>
</dbReference>
<accession>A0ABQ3YF17</accession>
<proteinExistence type="predicted"/>
<reference evidence="1 2" key="1">
    <citation type="submission" date="2021-01" db="EMBL/GenBank/DDBJ databases">
        <title>Whole genome shotgun sequence of Actinoplanes deccanensis NBRC 13994.</title>
        <authorList>
            <person name="Komaki H."/>
            <person name="Tamura T."/>
        </authorList>
    </citation>
    <scope>NUCLEOTIDE SEQUENCE [LARGE SCALE GENOMIC DNA]</scope>
    <source>
        <strain evidence="1 2">NBRC 13994</strain>
    </source>
</reference>
<evidence type="ECO:0000313" key="2">
    <source>
        <dbReference type="Proteomes" id="UP000609879"/>
    </source>
</evidence>
<dbReference type="Proteomes" id="UP000609879">
    <property type="component" value="Unassembled WGS sequence"/>
</dbReference>
<organism evidence="1 2">
    <name type="scientific">Paractinoplanes deccanensis</name>
    <dbReference type="NCBI Taxonomy" id="113561"/>
    <lineage>
        <taxon>Bacteria</taxon>
        <taxon>Bacillati</taxon>
        <taxon>Actinomycetota</taxon>
        <taxon>Actinomycetes</taxon>
        <taxon>Micromonosporales</taxon>
        <taxon>Micromonosporaceae</taxon>
        <taxon>Paractinoplanes</taxon>
    </lineage>
</organism>
<dbReference type="RefSeq" id="WP_203773693.1">
    <property type="nucleotide sequence ID" value="NZ_BAAABO010000027.1"/>
</dbReference>
<keyword evidence="2" id="KW-1185">Reference proteome</keyword>
<name>A0ABQ3YF17_9ACTN</name>
<protein>
    <submittedName>
        <fullName evidence="1">Uncharacterized protein</fullName>
    </submittedName>
</protein>
<gene>
    <name evidence="1" type="ORF">Ade02nite_72480</name>
</gene>
<comment type="caution">
    <text evidence="1">The sequence shown here is derived from an EMBL/GenBank/DDBJ whole genome shotgun (WGS) entry which is preliminary data.</text>
</comment>